<proteinExistence type="predicted"/>
<comment type="caution">
    <text evidence="3">Lacks conserved residue(s) required for the propagation of feature annotation.</text>
</comment>
<dbReference type="OrthoDB" id="10069995at2759"/>
<evidence type="ECO:0000256" key="2">
    <source>
        <dbReference type="ARBA" id="ARBA00023157"/>
    </source>
</evidence>
<dbReference type="EMBL" id="FN653420">
    <property type="protein sequence ID" value="CBY15092.1"/>
    <property type="molecule type" value="Genomic_DNA"/>
</dbReference>
<dbReference type="AlphaFoldDB" id="E4XZN0"/>
<organism evidence="5">
    <name type="scientific">Oikopleura dioica</name>
    <name type="common">Tunicate</name>
    <dbReference type="NCBI Taxonomy" id="34765"/>
    <lineage>
        <taxon>Eukaryota</taxon>
        <taxon>Metazoa</taxon>
        <taxon>Chordata</taxon>
        <taxon>Tunicata</taxon>
        <taxon>Appendicularia</taxon>
        <taxon>Copelata</taxon>
        <taxon>Oikopleuridae</taxon>
        <taxon>Oikopleura</taxon>
    </lineage>
</organism>
<evidence type="ECO:0000313" key="6">
    <source>
        <dbReference type="Proteomes" id="UP000001307"/>
    </source>
</evidence>
<reference evidence="5" key="1">
    <citation type="journal article" date="2010" name="Science">
        <title>Plasticity of animal genome architecture unmasked by rapid evolution of a pelagic tunicate.</title>
        <authorList>
            <person name="Denoeud F."/>
            <person name="Henriet S."/>
            <person name="Mungpakdee S."/>
            <person name="Aury J.M."/>
            <person name="Da Silva C."/>
            <person name="Brinkmann H."/>
            <person name="Mikhaleva J."/>
            <person name="Olsen L.C."/>
            <person name="Jubin C."/>
            <person name="Canestro C."/>
            <person name="Bouquet J.M."/>
            <person name="Danks G."/>
            <person name="Poulain J."/>
            <person name="Campsteijn C."/>
            <person name="Adamski M."/>
            <person name="Cross I."/>
            <person name="Yadetie F."/>
            <person name="Muffato M."/>
            <person name="Louis A."/>
            <person name="Butcher S."/>
            <person name="Tsagkogeorga G."/>
            <person name="Konrad A."/>
            <person name="Singh S."/>
            <person name="Jensen M.F."/>
            <person name="Cong E.H."/>
            <person name="Eikeseth-Otteraa H."/>
            <person name="Noel B."/>
            <person name="Anthouard V."/>
            <person name="Porcel B.M."/>
            <person name="Kachouri-Lafond R."/>
            <person name="Nishino A."/>
            <person name="Ugolini M."/>
            <person name="Chourrout P."/>
            <person name="Nishida H."/>
            <person name="Aasland R."/>
            <person name="Huzurbazar S."/>
            <person name="Westhof E."/>
            <person name="Delsuc F."/>
            <person name="Lehrach H."/>
            <person name="Reinhardt R."/>
            <person name="Weissenbach J."/>
            <person name="Roy S.W."/>
            <person name="Artiguenave F."/>
            <person name="Postlethwait J.H."/>
            <person name="Manak J.R."/>
            <person name="Thompson E.M."/>
            <person name="Jaillon O."/>
            <person name="Du Pasquier L."/>
            <person name="Boudinot P."/>
            <person name="Liberles D.A."/>
            <person name="Volff J.N."/>
            <person name="Philippe H."/>
            <person name="Lenhard B."/>
            <person name="Roest Crollius H."/>
            <person name="Wincker P."/>
            <person name="Chourrout D."/>
        </authorList>
    </citation>
    <scope>NUCLEOTIDE SEQUENCE [LARGE SCALE GENOMIC DNA]</scope>
</reference>
<dbReference type="Pfam" id="PF12947">
    <property type="entry name" value="EGF_3"/>
    <property type="match status" value="1"/>
</dbReference>
<dbReference type="InterPro" id="IPR024731">
    <property type="entry name" value="NELL2-like_EGF"/>
</dbReference>
<dbReference type="InterPro" id="IPR048958">
    <property type="entry name" value="Polysacc_lyase_14"/>
</dbReference>
<gene>
    <name evidence="5" type="ORF">GSOID_T00011982001</name>
</gene>
<dbReference type="InParanoid" id="E4XZN0"/>
<evidence type="ECO:0000259" key="4">
    <source>
        <dbReference type="PROSITE" id="PS50026"/>
    </source>
</evidence>
<dbReference type="InterPro" id="IPR000742">
    <property type="entry name" value="EGF"/>
</dbReference>
<dbReference type="InterPro" id="IPR009030">
    <property type="entry name" value="Growth_fac_rcpt_cys_sf"/>
</dbReference>
<evidence type="ECO:0000313" key="5">
    <source>
        <dbReference type="EMBL" id="CBY15092.1"/>
    </source>
</evidence>
<evidence type="ECO:0000256" key="1">
    <source>
        <dbReference type="ARBA" id="ARBA00022536"/>
    </source>
</evidence>
<dbReference type="Gene3D" id="2.60.120.200">
    <property type="match status" value="1"/>
</dbReference>
<sequence>MLFVDDTLRVNLDDVNFRVDPALEIHGAQYSTFFGGSSAEWAPLKDEYAQFRNFEFAEYSDSLDPIIVDATRCDREVNGCHEAAECVIENGSDICKCIDGWIGDGTTCSEEPSCDNLECHEFGHCSVRNGVPLCFCNEGYAGDGFACGNGETRKQFMLVN</sequence>
<feature type="non-terminal residue" evidence="5">
    <location>
        <position position="160"/>
    </location>
</feature>
<dbReference type="Proteomes" id="UP000001307">
    <property type="component" value="Unassembled WGS sequence"/>
</dbReference>
<dbReference type="Gene3D" id="2.10.25.10">
    <property type="entry name" value="Laminin"/>
    <property type="match status" value="2"/>
</dbReference>
<dbReference type="SMART" id="SM00181">
    <property type="entry name" value="EGF"/>
    <property type="match status" value="2"/>
</dbReference>
<evidence type="ECO:0000256" key="3">
    <source>
        <dbReference type="PROSITE-ProRule" id="PRU00076"/>
    </source>
</evidence>
<feature type="domain" description="EGF-like" evidence="4">
    <location>
        <begin position="110"/>
        <end position="146"/>
    </location>
</feature>
<dbReference type="PROSITE" id="PS50026">
    <property type="entry name" value="EGF_3"/>
    <property type="match status" value="2"/>
</dbReference>
<keyword evidence="2" id="KW-1015">Disulfide bond</keyword>
<name>E4XZN0_OIKDI</name>
<accession>E4XZN0</accession>
<dbReference type="Pfam" id="PF21294">
    <property type="entry name" value="Polysacc_lyase_14"/>
    <property type="match status" value="1"/>
</dbReference>
<dbReference type="PROSITE" id="PS01186">
    <property type="entry name" value="EGF_2"/>
    <property type="match status" value="1"/>
</dbReference>
<keyword evidence="6" id="KW-1185">Reference proteome</keyword>
<keyword evidence="1 3" id="KW-0245">EGF-like domain</keyword>
<protein>
    <recommendedName>
        <fullName evidence="4">EGF-like domain-containing protein</fullName>
    </recommendedName>
</protein>
<feature type="domain" description="EGF-like" evidence="4">
    <location>
        <begin position="69"/>
        <end position="109"/>
    </location>
</feature>
<dbReference type="SUPFAM" id="SSF57184">
    <property type="entry name" value="Growth factor receptor domain"/>
    <property type="match status" value="1"/>
</dbReference>